<protein>
    <submittedName>
        <fullName evidence="5">ATP-binding cassette domain-containing protein</fullName>
    </submittedName>
</protein>
<keyword evidence="2" id="KW-0813">Transport</keyword>
<keyword evidence="5" id="KW-0547">Nucleotide-binding</keyword>
<comment type="similarity">
    <text evidence="1">Belongs to the ABC transporter superfamily.</text>
</comment>
<evidence type="ECO:0000256" key="1">
    <source>
        <dbReference type="ARBA" id="ARBA00005417"/>
    </source>
</evidence>
<dbReference type="RefSeq" id="WP_180282885.1">
    <property type="nucleotide sequence ID" value="NZ_JABFDB010000010.1"/>
</dbReference>
<evidence type="ECO:0000256" key="2">
    <source>
        <dbReference type="ARBA" id="ARBA00022448"/>
    </source>
</evidence>
<organism evidence="5 6">
    <name type="scientific">Azospirillum oleiclasticum</name>
    <dbReference type="NCBI Taxonomy" id="2735135"/>
    <lineage>
        <taxon>Bacteria</taxon>
        <taxon>Pseudomonadati</taxon>
        <taxon>Pseudomonadota</taxon>
        <taxon>Alphaproteobacteria</taxon>
        <taxon>Rhodospirillales</taxon>
        <taxon>Azospirillaceae</taxon>
        <taxon>Azospirillum</taxon>
    </lineage>
</organism>
<dbReference type="InterPro" id="IPR052156">
    <property type="entry name" value="BCAA_Transport_ATP-bd_LivF"/>
</dbReference>
<dbReference type="PANTHER" id="PTHR43820:SF2">
    <property type="entry name" value="ABC TRANSPORTER ATP-BINDING PROTEIN"/>
    <property type="match status" value="1"/>
</dbReference>
<dbReference type="GO" id="GO:0005524">
    <property type="term" value="F:ATP binding"/>
    <property type="evidence" value="ECO:0007669"/>
    <property type="project" value="UniProtKB-KW"/>
</dbReference>
<gene>
    <name evidence="5" type="ORF">HND93_15500</name>
</gene>
<keyword evidence="5" id="KW-0067">ATP-binding</keyword>
<evidence type="ECO:0000259" key="4">
    <source>
        <dbReference type="Pfam" id="PF00005"/>
    </source>
</evidence>
<keyword evidence="3" id="KW-0029">Amino-acid transport</keyword>
<comment type="caution">
    <text evidence="5">The sequence shown here is derived from an EMBL/GenBank/DDBJ whole genome shotgun (WGS) entry which is preliminary data.</text>
</comment>
<dbReference type="Proteomes" id="UP000584642">
    <property type="component" value="Unassembled WGS sequence"/>
</dbReference>
<feature type="domain" description="ABC transporter" evidence="4">
    <location>
        <begin position="21"/>
        <end position="96"/>
    </location>
</feature>
<dbReference type="Gene3D" id="3.40.50.300">
    <property type="entry name" value="P-loop containing nucleotide triphosphate hydrolases"/>
    <property type="match status" value="1"/>
</dbReference>
<dbReference type="SUPFAM" id="SSF52540">
    <property type="entry name" value="P-loop containing nucleoside triphosphate hydrolases"/>
    <property type="match status" value="1"/>
</dbReference>
<evidence type="ECO:0000313" key="6">
    <source>
        <dbReference type="Proteomes" id="UP000584642"/>
    </source>
</evidence>
<accession>A0ABX2TAB1</accession>
<dbReference type="Pfam" id="PF00005">
    <property type="entry name" value="ABC_tran"/>
    <property type="match status" value="1"/>
</dbReference>
<name>A0ABX2TAB1_9PROT</name>
<evidence type="ECO:0000256" key="3">
    <source>
        <dbReference type="ARBA" id="ARBA00022970"/>
    </source>
</evidence>
<dbReference type="PANTHER" id="PTHR43820">
    <property type="entry name" value="HIGH-AFFINITY BRANCHED-CHAIN AMINO ACID TRANSPORT ATP-BINDING PROTEIN LIVF"/>
    <property type="match status" value="1"/>
</dbReference>
<proteinExistence type="inferred from homology"/>
<evidence type="ECO:0000313" key="5">
    <source>
        <dbReference type="EMBL" id="NYZ21121.1"/>
    </source>
</evidence>
<dbReference type="InterPro" id="IPR003439">
    <property type="entry name" value="ABC_transporter-like_ATP-bd"/>
</dbReference>
<keyword evidence="6" id="KW-1185">Reference proteome</keyword>
<dbReference type="EMBL" id="JABFDB010000010">
    <property type="protein sequence ID" value="NYZ21121.1"/>
    <property type="molecule type" value="Genomic_DNA"/>
</dbReference>
<reference evidence="5 6" key="1">
    <citation type="submission" date="2020-05" db="EMBL/GenBank/DDBJ databases">
        <title>Azospirillum oleiclasticum sp. nov, a nitrogen-fixing and heavy crude oil-emulsifying bacterium isolated from the crude oil of Yumen Oilfield.</title>
        <authorList>
            <person name="Wu D."/>
            <person name="Cai M."/>
            <person name="Zhang X."/>
        </authorList>
    </citation>
    <scope>NUCLEOTIDE SEQUENCE [LARGE SCALE GENOMIC DNA]</scope>
    <source>
        <strain evidence="5 6">ROY-1-1-2</strain>
    </source>
</reference>
<dbReference type="InterPro" id="IPR027417">
    <property type="entry name" value="P-loop_NTPase"/>
</dbReference>
<sequence length="107" mass="11771">MLEVDHIETFHGETQALFGAPLTVGAGEVVTLLGLDGAGKTATSRSILGLSPPRAGRVRFEGQEITRTPTHRISRMEIGWAPDDRRLFPALTARRNLALGTRNRPWR</sequence>